<dbReference type="Gene3D" id="3.40.50.2300">
    <property type="match status" value="2"/>
</dbReference>
<dbReference type="InterPro" id="IPR025997">
    <property type="entry name" value="SBP_2_dom"/>
</dbReference>
<evidence type="ECO:0000313" key="18">
    <source>
        <dbReference type="Proteomes" id="UP000284644"/>
    </source>
</evidence>
<dbReference type="Proteomes" id="UP000283928">
    <property type="component" value="Unassembled WGS sequence"/>
</dbReference>
<dbReference type="Proteomes" id="UP000293506">
    <property type="component" value="Unassembled WGS sequence"/>
</dbReference>
<dbReference type="CDD" id="cd19994">
    <property type="entry name" value="PBP1_ChvE"/>
    <property type="match status" value="1"/>
</dbReference>
<dbReference type="Pfam" id="PF13407">
    <property type="entry name" value="Peripla_BP_4"/>
    <property type="match status" value="1"/>
</dbReference>
<organism evidence="7 14">
    <name type="scientific">Blautia obeum</name>
    <dbReference type="NCBI Taxonomy" id="40520"/>
    <lineage>
        <taxon>Bacteria</taxon>
        <taxon>Bacillati</taxon>
        <taxon>Bacillota</taxon>
        <taxon>Clostridia</taxon>
        <taxon>Lachnospirales</taxon>
        <taxon>Lachnospiraceae</taxon>
        <taxon>Blautia</taxon>
    </lineage>
</organism>
<evidence type="ECO:0000313" key="6">
    <source>
        <dbReference type="EMBL" id="CUO06006.1"/>
    </source>
</evidence>
<evidence type="ECO:0000313" key="12">
    <source>
        <dbReference type="EMBL" id="RYT64927.1"/>
    </source>
</evidence>
<dbReference type="EMBL" id="QSJW01000005">
    <property type="protein sequence ID" value="RHE12557.1"/>
    <property type="molecule type" value="Genomic_DNA"/>
</dbReference>
<feature type="domain" description="Periplasmic binding protein" evidence="5">
    <location>
        <begin position="92"/>
        <end position="372"/>
    </location>
</feature>
<evidence type="ECO:0000313" key="17">
    <source>
        <dbReference type="Proteomes" id="UP000284024"/>
    </source>
</evidence>
<evidence type="ECO:0000256" key="3">
    <source>
        <dbReference type="SAM" id="MobiDB-lite"/>
    </source>
</evidence>
<dbReference type="InterPro" id="IPR028082">
    <property type="entry name" value="Peripla_BP_I"/>
</dbReference>
<gene>
    <name evidence="7" type="primary">sbpA_2</name>
    <name evidence="11" type="ORF">DW222_12045</name>
    <name evidence="10" type="ORF">DW723_10060</name>
    <name evidence="9" type="ORF">DW767_09425</name>
    <name evidence="8" type="ORF">DXB81_11995</name>
    <name evidence="12" type="ORF">EAI82_12870</name>
    <name evidence="6" type="ORF">ERS852394_01398</name>
    <name evidence="7" type="ORF">ERS852533_02262</name>
</gene>
<feature type="compositionally biased region" description="Low complexity" evidence="3">
    <location>
        <begin position="425"/>
        <end position="464"/>
    </location>
</feature>
<dbReference type="Proteomes" id="UP000095409">
    <property type="component" value="Unassembled WGS sequence"/>
</dbReference>
<dbReference type="AlphaFoldDB" id="A0A174QKD0"/>
<proteinExistence type="predicted"/>
<evidence type="ECO:0000256" key="2">
    <source>
        <dbReference type="ARBA" id="ARBA00022729"/>
    </source>
</evidence>
<evidence type="ECO:0000256" key="1">
    <source>
        <dbReference type="ARBA" id="ARBA00004196"/>
    </source>
</evidence>
<dbReference type="PANTHER" id="PTHR30036:SF1">
    <property type="entry name" value="D-XYLOSE-BINDING PERIPLASMIC PROTEIN"/>
    <property type="match status" value="1"/>
</dbReference>
<dbReference type="EMBL" id="QRJH01000006">
    <property type="protein sequence ID" value="RHH17397.1"/>
    <property type="molecule type" value="Genomic_DNA"/>
</dbReference>
<dbReference type="Proteomes" id="UP000095413">
    <property type="component" value="Unassembled WGS sequence"/>
</dbReference>
<dbReference type="GO" id="GO:0030288">
    <property type="term" value="C:outer membrane-bounded periplasmic space"/>
    <property type="evidence" value="ECO:0007669"/>
    <property type="project" value="TreeGrafter"/>
</dbReference>
<dbReference type="PROSITE" id="PS51257">
    <property type="entry name" value="PROKAR_LIPOPROTEIN"/>
    <property type="match status" value="1"/>
</dbReference>
<evidence type="ECO:0000313" key="14">
    <source>
        <dbReference type="Proteomes" id="UP000095413"/>
    </source>
</evidence>
<evidence type="ECO:0000313" key="7">
    <source>
        <dbReference type="EMBL" id="CUP70629.1"/>
    </source>
</evidence>
<evidence type="ECO:0000313" key="8">
    <source>
        <dbReference type="EMBL" id="RGN03858.1"/>
    </source>
</evidence>
<comment type="subcellular location">
    <subcellularLocation>
        <location evidence="1">Cell envelope</location>
    </subcellularLocation>
</comment>
<dbReference type="EMBL" id="QSUB01000005">
    <property type="protein sequence ID" value="RGN03858.1"/>
    <property type="molecule type" value="Genomic_DNA"/>
</dbReference>
<feature type="region of interest" description="Disordered" evidence="3">
    <location>
        <begin position="419"/>
        <end position="490"/>
    </location>
</feature>
<evidence type="ECO:0000313" key="13">
    <source>
        <dbReference type="Proteomes" id="UP000095409"/>
    </source>
</evidence>
<dbReference type="RefSeq" id="WP_005428585.1">
    <property type="nucleotide sequence ID" value="NZ_CAXSOH010000007.1"/>
</dbReference>
<dbReference type="OrthoDB" id="9769193at2"/>
<evidence type="ECO:0000256" key="4">
    <source>
        <dbReference type="SAM" id="SignalP"/>
    </source>
</evidence>
<dbReference type="EMBL" id="CYZD01000005">
    <property type="protein sequence ID" value="CUO06006.1"/>
    <property type="molecule type" value="Genomic_DNA"/>
</dbReference>
<dbReference type="EMBL" id="RCXQ01000013">
    <property type="protein sequence ID" value="RYT64927.1"/>
    <property type="molecule type" value="Genomic_DNA"/>
</dbReference>
<name>A0A174QKD0_9FIRM</name>
<feature type="signal peptide" evidence="4">
    <location>
        <begin position="1"/>
        <end position="20"/>
    </location>
</feature>
<evidence type="ECO:0000313" key="15">
    <source>
        <dbReference type="Proteomes" id="UP000261222"/>
    </source>
</evidence>
<dbReference type="EMBL" id="CZBA01000013">
    <property type="protein sequence ID" value="CUP70629.1"/>
    <property type="molecule type" value="Genomic_DNA"/>
</dbReference>
<reference evidence="13 14" key="1">
    <citation type="submission" date="2015-09" db="EMBL/GenBank/DDBJ databases">
        <authorList>
            <consortium name="Pathogen Informatics"/>
        </authorList>
    </citation>
    <scope>NUCLEOTIDE SEQUENCE [LARGE SCALE GENOMIC DNA]</scope>
    <source>
        <strain evidence="6 13">2789STDY5608837</strain>
        <strain evidence="7 14">2789STDY5834921</strain>
    </source>
</reference>
<accession>A0A174QKD0</accession>
<feature type="compositionally biased region" description="Acidic residues" evidence="3">
    <location>
        <begin position="75"/>
        <end position="85"/>
    </location>
</feature>
<evidence type="ECO:0000259" key="5">
    <source>
        <dbReference type="Pfam" id="PF13407"/>
    </source>
</evidence>
<evidence type="ECO:0000313" key="10">
    <source>
        <dbReference type="EMBL" id="RHE74427.1"/>
    </source>
</evidence>
<feature type="region of interest" description="Disordered" evidence="3">
    <location>
        <begin position="25"/>
        <end position="99"/>
    </location>
</feature>
<dbReference type="SMR" id="A0A174QKD0"/>
<feature type="chain" id="PRO_5044550032" evidence="4">
    <location>
        <begin position="21"/>
        <end position="490"/>
    </location>
</feature>
<evidence type="ECO:0000313" key="19">
    <source>
        <dbReference type="Proteomes" id="UP000293506"/>
    </source>
</evidence>
<reference evidence="15 16" key="2">
    <citation type="submission" date="2018-08" db="EMBL/GenBank/DDBJ databases">
        <title>A genome reference for cultivated species of the human gut microbiota.</title>
        <authorList>
            <person name="Zou Y."/>
            <person name="Xue W."/>
            <person name="Luo G."/>
        </authorList>
    </citation>
    <scope>NUCLEOTIDE SEQUENCE [LARGE SCALE GENOMIC DNA]</scope>
    <source>
        <strain evidence="11 17">AM18-2AC</strain>
        <strain evidence="10 16">AM27-32LB</strain>
        <strain evidence="9 18">AM29-25AC</strain>
        <strain evidence="8 15">OM06-11AA</strain>
    </source>
</reference>
<sequence>MKKKAVCMLLGVLLTGTLLTGCGKNKATEAASESAQTEKEGTGERTADSAEDDQKKTDETADTKTDKKAEKGTDAEETGEDASETEENREKIAVLLPDEQNWTRDAKELEVQFEEDGYDPILLYADNDSSKQVSQIQQMAAEEVSAMVIAPVDPYGLADVLADVKDAEIEIPVISYDDLIMNTDGIKYYVTFGGRQVGQMIAKQIIDSEELDKVQEAKESKTIEFFMGSLDDTQALFLYNGVMETLQPYIDDGTLICKSGKTSFDDTGILRWSSEIAKTRMTDILTEYYPDGAVPDIICTGFDDAAMGTEEALEEAGFVPGTENWPLISGAGCNEEGVRRIAEGKQTFSIFMDRRELADQCEEMVNIYLHGEDDPEVNDYEQYDNGIKIIASYLCEPQLIDGENYEILIDNGYYTEDEVKPLATPTPTEEPVTPTPTDAAGPTETVTPSPTETAESTETVTPTPEQKDEKKATPTPKPKVTLKKSEKSKN</sequence>
<protein>
    <submittedName>
        <fullName evidence="7">Multiple sugar-binding periplasmic protein sbpA</fullName>
    </submittedName>
    <submittedName>
        <fullName evidence="8">Sugar ABC transporter substrate-binding protein</fullName>
    </submittedName>
</protein>
<keyword evidence="2 4" id="KW-0732">Signal</keyword>
<dbReference type="InterPro" id="IPR050555">
    <property type="entry name" value="Bact_Solute-Bind_Prot2"/>
</dbReference>
<dbReference type="Proteomes" id="UP000284024">
    <property type="component" value="Unassembled WGS sequence"/>
</dbReference>
<dbReference type="SUPFAM" id="SSF53822">
    <property type="entry name" value="Periplasmic binding protein-like I"/>
    <property type="match status" value="1"/>
</dbReference>
<dbReference type="Proteomes" id="UP000261222">
    <property type="component" value="Unassembled WGS sequence"/>
</dbReference>
<evidence type="ECO:0000313" key="16">
    <source>
        <dbReference type="Proteomes" id="UP000283928"/>
    </source>
</evidence>
<dbReference type="PANTHER" id="PTHR30036">
    <property type="entry name" value="D-XYLOSE-BINDING PERIPLASMIC PROTEIN"/>
    <property type="match status" value="1"/>
</dbReference>
<dbReference type="Proteomes" id="UP000284644">
    <property type="component" value="Unassembled WGS sequence"/>
</dbReference>
<evidence type="ECO:0000313" key="9">
    <source>
        <dbReference type="EMBL" id="RHE12557.1"/>
    </source>
</evidence>
<evidence type="ECO:0000313" key="11">
    <source>
        <dbReference type="EMBL" id="RHH17397.1"/>
    </source>
</evidence>
<dbReference type="GO" id="GO:0030246">
    <property type="term" value="F:carbohydrate binding"/>
    <property type="evidence" value="ECO:0007669"/>
    <property type="project" value="TreeGrafter"/>
</dbReference>
<dbReference type="EMBL" id="QSKO01000013">
    <property type="protein sequence ID" value="RHE74427.1"/>
    <property type="molecule type" value="Genomic_DNA"/>
</dbReference>
<feature type="compositionally biased region" description="Basic and acidic residues" evidence="3">
    <location>
        <begin position="36"/>
        <end position="74"/>
    </location>
</feature>
<reference evidence="12 19" key="3">
    <citation type="journal article" date="2019" name="Science, e1252229">
        <title>Invertible promoters mediate bacterial phase variation, antibiotic resistance, and host adaptation in the gut.</title>
        <authorList>
            <person name="Jiang X."/>
            <person name="Hall A.B."/>
            <person name="Arthur T.D."/>
            <person name="Plichta D.R."/>
            <person name="Covington C.T."/>
            <person name="Poyet M."/>
            <person name="Crothers J."/>
            <person name="Moses P.L."/>
            <person name="Tolonen A.C."/>
            <person name="Vlamakis H."/>
            <person name="Alm E.J."/>
            <person name="Xavier R.J."/>
        </authorList>
    </citation>
    <scope>NUCLEOTIDE SEQUENCE [LARGE SCALE GENOMIC DNA]</scope>
    <source>
        <strain evidence="19">af_0058</strain>
        <strain evidence="12">Af_0058</strain>
    </source>
</reference>
<dbReference type="GeneID" id="79804892"/>